<evidence type="ECO:0000313" key="6">
    <source>
        <dbReference type="Proteomes" id="UP000013782"/>
    </source>
</evidence>
<protein>
    <recommendedName>
        <fullName evidence="4">HTH gntR-type domain-containing protein</fullName>
    </recommendedName>
</protein>
<dbReference type="Proteomes" id="UP000013782">
    <property type="component" value="Unassembled WGS sequence"/>
</dbReference>
<name>R2RXK4_9ENTE</name>
<evidence type="ECO:0000256" key="2">
    <source>
        <dbReference type="ARBA" id="ARBA00023125"/>
    </source>
</evidence>
<proteinExistence type="predicted"/>
<dbReference type="SUPFAM" id="SSF46785">
    <property type="entry name" value="Winged helix' DNA-binding domain"/>
    <property type="match status" value="1"/>
</dbReference>
<dbReference type="EMBL" id="AJAQ01000046">
    <property type="protein sequence ID" value="EOH88000.1"/>
    <property type="molecule type" value="Genomic_DNA"/>
</dbReference>
<evidence type="ECO:0000256" key="3">
    <source>
        <dbReference type="ARBA" id="ARBA00023163"/>
    </source>
</evidence>
<dbReference type="InterPro" id="IPR011711">
    <property type="entry name" value="GntR_C"/>
</dbReference>
<dbReference type="InterPro" id="IPR008920">
    <property type="entry name" value="TF_FadR/GntR_C"/>
</dbReference>
<dbReference type="InterPro" id="IPR036390">
    <property type="entry name" value="WH_DNA-bd_sf"/>
</dbReference>
<dbReference type="Gene3D" id="1.10.10.10">
    <property type="entry name" value="Winged helix-like DNA-binding domain superfamily/Winged helix DNA-binding domain"/>
    <property type="match status" value="1"/>
</dbReference>
<comment type="caution">
    <text evidence="5">The sequence shown here is derived from an EMBL/GenBank/DDBJ whole genome shotgun (WGS) entry which is preliminary data.</text>
</comment>
<dbReference type="PATRIC" id="fig|1158607.3.peg.4841"/>
<dbReference type="SMART" id="SM00895">
    <property type="entry name" value="FCD"/>
    <property type="match status" value="1"/>
</dbReference>
<dbReference type="Pfam" id="PF07729">
    <property type="entry name" value="FCD"/>
    <property type="match status" value="1"/>
</dbReference>
<dbReference type="Gene3D" id="1.20.120.530">
    <property type="entry name" value="GntR ligand-binding domain-like"/>
    <property type="match status" value="1"/>
</dbReference>
<accession>R2RXK4</accession>
<dbReference type="HOGENOM" id="CLU_017584_5_2_9"/>
<dbReference type="Pfam" id="PF00392">
    <property type="entry name" value="GntR"/>
    <property type="match status" value="1"/>
</dbReference>
<dbReference type="SUPFAM" id="SSF48008">
    <property type="entry name" value="GntR ligand-binding domain-like"/>
    <property type="match status" value="1"/>
</dbReference>
<dbReference type="STRING" id="160454.RV10_GL004279"/>
<dbReference type="RefSeq" id="WP_010759787.1">
    <property type="nucleotide sequence ID" value="NZ_ASWD01000003.1"/>
</dbReference>
<evidence type="ECO:0000259" key="4">
    <source>
        <dbReference type="PROSITE" id="PS50949"/>
    </source>
</evidence>
<evidence type="ECO:0000256" key="1">
    <source>
        <dbReference type="ARBA" id="ARBA00023015"/>
    </source>
</evidence>
<keyword evidence="6" id="KW-1185">Reference proteome</keyword>
<dbReference type="InterPro" id="IPR000524">
    <property type="entry name" value="Tscrpt_reg_HTH_GntR"/>
</dbReference>
<keyword evidence="1" id="KW-0805">Transcription regulation</keyword>
<dbReference type="InterPro" id="IPR036388">
    <property type="entry name" value="WH-like_DNA-bd_sf"/>
</dbReference>
<keyword evidence="3" id="KW-0804">Transcription</keyword>
<dbReference type="OrthoDB" id="9781630at2"/>
<keyword evidence="2" id="KW-0238">DNA-binding</keyword>
<dbReference type="eggNOG" id="COG1802">
    <property type="taxonomic scope" value="Bacteria"/>
</dbReference>
<evidence type="ECO:0000313" key="5">
    <source>
        <dbReference type="EMBL" id="EOH88000.1"/>
    </source>
</evidence>
<gene>
    <name evidence="5" type="ORF">UAU_04855</name>
</gene>
<dbReference type="SMART" id="SM00345">
    <property type="entry name" value="HTH_GNTR"/>
    <property type="match status" value="1"/>
</dbReference>
<sequence length="230" mass="26698">MVDDQRFEALKKAHPFFSITELVYLFLREEIIHLHLSPKQKINESRIASELGISRTPVRKALDKLLEELLVEKTGKLYAVSSMQKEESMLLCEARIAIEGHAVFLATSNINKAQLEKLAELTAEYEQVDLDDGSWRYADCDHEFHHLLIEAAGNPHIAKMYETIELRLRHYRHCLLEQIGKKQLQPILVKSARNHRSILNAIKLGFADQAKCLIEKDIRGMYEVFFEWKE</sequence>
<dbReference type="PANTHER" id="PTHR43537">
    <property type="entry name" value="TRANSCRIPTIONAL REGULATOR, GNTR FAMILY"/>
    <property type="match status" value="1"/>
</dbReference>
<dbReference type="PANTHER" id="PTHR43537:SF24">
    <property type="entry name" value="GLUCONATE OPERON TRANSCRIPTIONAL REPRESSOR"/>
    <property type="match status" value="1"/>
</dbReference>
<dbReference type="PROSITE" id="PS50949">
    <property type="entry name" value="HTH_GNTR"/>
    <property type="match status" value="1"/>
</dbReference>
<reference evidence="5 6" key="1">
    <citation type="submission" date="2013-02" db="EMBL/GenBank/DDBJ databases">
        <title>The Genome Sequence of Enterococcus pallens BAA-351.</title>
        <authorList>
            <consortium name="The Broad Institute Genome Sequencing Platform"/>
            <consortium name="The Broad Institute Genome Sequencing Center for Infectious Disease"/>
            <person name="Earl A.M."/>
            <person name="Gilmore M.S."/>
            <person name="Lebreton F."/>
            <person name="Walker B."/>
            <person name="Young S.K."/>
            <person name="Zeng Q."/>
            <person name="Gargeya S."/>
            <person name="Fitzgerald M."/>
            <person name="Haas B."/>
            <person name="Abouelleil A."/>
            <person name="Alvarado L."/>
            <person name="Arachchi H.M."/>
            <person name="Berlin A.M."/>
            <person name="Chapman S.B."/>
            <person name="Dewar J."/>
            <person name="Goldberg J."/>
            <person name="Griggs A."/>
            <person name="Gujja S."/>
            <person name="Hansen M."/>
            <person name="Howarth C."/>
            <person name="Imamovic A."/>
            <person name="Larimer J."/>
            <person name="McCowan C."/>
            <person name="Murphy C."/>
            <person name="Neiman D."/>
            <person name="Pearson M."/>
            <person name="Priest M."/>
            <person name="Roberts A."/>
            <person name="Saif S."/>
            <person name="Shea T."/>
            <person name="Sisk P."/>
            <person name="Sykes S."/>
            <person name="Wortman J."/>
            <person name="Nusbaum C."/>
            <person name="Birren B."/>
        </authorList>
    </citation>
    <scope>NUCLEOTIDE SEQUENCE [LARGE SCALE GENOMIC DNA]</scope>
    <source>
        <strain evidence="5 6">ATCC BAA-351</strain>
    </source>
</reference>
<dbReference type="GO" id="GO:0003700">
    <property type="term" value="F:DNA-binding transcription factor activity"/>
    <property type="evidence" value="ECO:0007669"/>
    <property type="project" value="InterPro"/>
</dbReference>
<dbReference type="GO" id="GO:0003677">
    <property type="term" value="F:DNA binding"/>
    <property type="evidence" value="ECO:0007669"/>
    <property type="project" value="UniProtKB-KW"/>
</dbReference>
<dbReference type="AlphaFoldDB" id="R2RXK4"/>
<organism evidence="5 6">
    <name type="scientific">Enterococcus pallens ATCC BAA-351</name>
    <dbReference type="NCBI Taxonomy" id="1158607"/>
    <lineage>
        <taxon>Bacteria</taxon>
        <taxon>Bacillati</taxon>
        <taxon>Bacillota</taxon>
        <taxon>Bacilli</taxon>
        <taxon>Lactobacillales</taxon>
        <taxon>Enterococcaceae</taxon>
        <taxon>Enterococcus</taxon>
    </lineage>
</organism>
<feature type="domain" description="HTH gntR-type" evidence="4">
    <location>
        <begin position="17"/>
        <end position="83"/>
    </location>
</feature>